<reference evidence="2 3" key="1">
    <citation type="journal article" date="2024" name="Chem. Sci.">
        <title>Discovery of megapolipeptins by genome mining of a Burkholderiales bacteria collection.</title>
        <authorList>
            <person name="Paulo B.S."/>
            <person name="Recchia M.J.J."/>
            <person name="Lee S."/>
            <person name="Fergusson C.H."/>
            <person name="Romanowski S.B."/>
            <person name="Hernandez A."/>
            <person name="Krull N."/>
            <person name="Liu D.Y."/>
            <person name="Cavanagh H."/>
            <person name="Bos A."/>
            <person name="Gray C.A."/>
            <person name="Murphy B.T."/>
            <person name="Linington R.G."/>
            <person name="Eustaquio A.S."/>
        </authorList>
    </citation>
    <scope>NUCLEOTIDE SEQUENCE [LARGE SCALE GENOMIC DNA]</scope>
    <source>
        <strain evidence="2 3">RL17-351-BIE-A</strain>
    </source>
</reference>
<keyword evidence="1" id="KW-1133">Transmembrane helix</keyword>
<evidence type="ECO:0000313" key="3">
    <source>
        <dbReference type="Proteomes" id="UP001629274"/>
    </source>
</evidence>
<proteinExistence type="predicted"/>
<name>A0ABW9BQE1_9BURK</name>
<dbReference type="EMBL" id="JAQQDR010000010">
    <property type="protein sequence ID" value="MFM0241558.1"/>
    <property type="molecule type" value="Genomic_DNA"/>
</dbReference>
<gene>
    <name evidence="2" type="ORF">PQR03_25810</name>
</gene>
<keyword evidence="1" id="KW-0812">Transmembrane</keyword>
<keyword evidence="3" id="KW-1185">Reference proteome</keyword>
<dbReference type="RefSeq" id="WP_012434057.1">
    <property type="nucleotide sequence ID" value="NZ_JAQQCK010000021.1"/>
</dbReference>
<evidence type="ECO:0000256" key="1">
    <source>
        <dbReference type="SAM" id="Phobius"/>
    </source>
</evidence>
<comment type="caution">
    <text evidence="2">The sequence shown here is derived from an EMBL/GenBank/DDBJ whole genome shotgun (WGS) entry which is preliminary data.</text>
</comment>
<accession>A0ABW9BQE1</accession>
<dbReference type="Proteomes" id="UP001629274">
    <property type="component" value="Unassembled WGS sequence"/>
</dbReference>
<sequence>MSDAMLVTLIGTILIVFGTALWVTTENEARLSRWFQEHHLRDLMHRRH</sequence>
<organism evidence="2 3">
    <name type="scientific">Paraburkholderia phytofirmans</name>
    <dbReference type="NCBI Taxonomy" id="261302"/>
    <lineage>
        <taxon>Bacteria</taxon>
        <taxon>Pseudomonadati</taxon>
        <taxon>Pseudomonadota</taxon>
        <taxon>Betaproteobacteria</taxon>
        <taxon>Burkholderiales</taxon>
        <taxon>Burkholderiaceae</taxon>
        <taxon>Paraburkholderia</taxon>
    </lineage>
</organism>
<protein>
    <submittedName>
        <fullName evidence="2">Uncharacterized protein</fullName>
    </submittedName>
</protein>
<feature type="transmembrane region" description="Helical" evidence="1">
    <location>
        <begin position="6"/>
        <end position="24"/>
    </location>
</feature>
<evidence type="ECO:0000313" key="2">
    <source>
        <dbReference type="EMBL" id="MFM0241558.1"/>
    </source>
</evidence>
<keyword evidence="1" id="KW-0472">Membrane</keyword>